<evidence type="ECO:0000313" key="20">
    <source>
        <dbReference type="EMBL" id="SNT00703.1"/>
    </source>
</evidence>
<dbReference type="FunFam" id="3.30.230.40:FF:000003">
    <property type="entry name" value="Imidazoleglycerol-phosphate dehydratase HisB"/>
    <property type="match status" value="1"/>
</dbReference>
<comment type="subcellular location">
    <subcellularLocation>
        <location evidence="16 18">Cytoplasm</location>
    </subcellularLocation>
</comment>
<dbReference type="PANTHER" id="PTHR42885:SF2">
    <property type="entry name" value="HISTIDINOL-PHOSPHATE AMINOTRANSFERASE"/>
    <property type="match status" value="1"/>
</dbReference>
<feature type="modified residue" description="N6-(pyridoxal phosphate)lysine" evidence="17">
    <location>
        <position position="203"/>
    </location>
</feature>
<dbReference type="InterPro" id="IPR000807">
    <property type="entry name" value="ImidazoleglycerolP_deHydtase"/>
</dbReference>
<evidence type="ECO:0000256" key="4">
    <source>
        <dbReference type="ARBA" id="ARBA00005047"/>
    </source>
</evidence>
<name>A0A239J619_EKHLU</name>
<dbReference type="NCBIfam" id="TIGR01141">
    <property type="entry name" value="hisC"/>
    <property type="match status" value="1"/>
</dbReference>
<accession>A0A239J619</accession>
<dbReference type="SUPFAM" id="SSF54211">
    <property type="entry name" value="Ribosomal protein S5 domain 2-like"/>
    <property type="match status" value="2"/>
</dbReference>
<evidence type="ECO:0000256" key="2">
    <source>
        <dbReference type="ARBA" id="ARBA00001946"/>
    </source>
</evidence>
<dbReference type="GO" id="GO:0005737">
    <property type="term" value="C:cytoplasm"/>
    <property type="evidence" value="ECO:0007669"/>
    <property type="project" value="UniProtKB-SubCell"/>
</dbReference>
<comment type="similarity">
    <text evidence="6 17">Belongs to the class-II pyridoxal-phosphate-dependent aminotransferase family. Histidinol-phosphate aminotransferase subfamily.</text>
</comment>
<comment type="pathway">
    <text evidence="4 16 18">Amino-acid biosynthesis; L-histidine biosynthesis; L-histidine from 5-phospho-alpha-D-ribose 1-diphosphate: step 6/9.</text>
</comment>
<evidence type="ECO:0000256" key="7">
    <source>
        <dbReference type="ARBA" id="ARBA00011738"/>
    </source>
</evidence>
<keyword evidence="12 16" id="KW-0368">Histidine biosynthesis</keyword>
<dbReference type="InterPro" id="IPR015424">
    <property type="entry name" value="PyrdxlP-dep_Trfase"/>
</dbReference>
<keyword evidence="10 17" id="KW-0808">Transferase</keyword>
<comment type="catalytic activity">
    <reaction evidence="14 17">
        <text>L-histidinol phosphate + 2-oxoglutarate = 3-(imidazol-4-yl)-2-oxopropyl phosphate + L-glutamate</text>
        <dbReference type="Rhea" id="RHEA:23744"/>
        <dbReference type="ChEBI" id="CHEBI:16810"/>
        <dbReference type="ChEBI" id="CHEBI:29985"/>
        <dbReference type="ChEBI" id="CHEBI:57766"/>
        <dbReference type="ChEBI" id="CHEBI:57980"/>
        <dbReference type="EC" id="2.6.1.9"/>
    </reaction>
</comment>
<protein>
    <recommendedName>
        <fullName evidence="16 17">Multifunctional fusion protein</fullName>
    </recommendedName>
    <domain>
        <recommendedName>
            <fullName evidence="16">Imidazoleglycerol-phosphate dehydratase</fullName>
            <shortName evidence="16">IGPD</shortName>
            <ecNumber evidence="16">4.2.1.19</ecNumber>
        </recommendedName>
    </domain>
    <domain>
        <recommendedName>
            <fullName evidence="17">Histidinol-phosphate aminotransferase</fullName>
            <ecNumber evidence="17">2.6.1.9</ecNumber>
        </recommendedName>
        <alternativeName>
            <fullName evidence="17">Imidazole acetol-phosphate transaminase</fullName>
        </alternativeName>
    </domain>
</protein>
<feature type="domain" description="Aminotransferase class I/classII large" evidence="19">
    <location>
        <begin position="43"/>
        <end position="335"/>
    </location>
</feature>
<evidence type="ECO:0000259" key="19">
    <source>
        <dbReference type="Pfam" id="PF00155"/>
    </source>
</evidence>
<keyword evidence="8 17" id="KW-0032">Aminotransferase</keyword>
<dbReference type="PANTHER" id="PTHR42885">
    <property type="entry name" value="HISTIDINOL-PHOSPHATE AMINOTRANSFERASE-RELATED"/>
    <property type="match status" value="1"/>
</dbReference>
<organism evidence="20 21">
    <name type="scientific">Ekhidna lutea</name>
    <dbReference type="NCBI Taxonomy" id="447679"/>
    <lineage>
        <taxon>Bacteria</taxon>
        <taxon>Pseudomonadati</taxon>
        <taxon>Bacteroidota</taxon>
        <taxon>Cytophagia</taxon>
        <taxon>Cytophagales</taxon>
        <taxon>Reichenbachiellaceae</taxon>
        <taxon>Ekhidna</taxon>
    </lineage>
</organism>
<dbReference type="RefSeq" id="WP_179213368.1">
    <property type="nucleotide sequence ID" value="NZ_FZPD01000003.1"/>
</dbReference>
<evidence type="ECO:0000256" key="11">
    <source>
        <dbReference type="ARBA" id="ARBA00022898"/>
    </source>
</evidence>
<dbReference type="GO" id="GO:0004401">
    <property type="term" value="F:histidinol-phosphatase activity"/>
    <property type="evidence" value="ECO:0007669"/>
    <property type="project" value="UniProtKB-EC"/>
</dbReference>
<dbReference type="Pfam" id="PF00475">
    <property type="entry name" value="IGPD"/>
    <property type="match status" value="1"/>
</dbReference>
<evidence type="ECO:0000256" key="3">
    <source>
        <dbReference type="ARBA" id="ARBA00005011"/>
    </source>
</evidence>
<dbReference type="UniPathway" id="UPA00031">
    <property type="reaction ID" value="UER00011"/>
</dbReference>
<dbReference type="InterPro" id="IPR038494">
    <property type="entry name" value="IGPD_sf"/>
</dbReference>
<evidence type="ECO:0000256" key="6">
    <source>
        <dbReference type="ARBA" id="ARBA00007970"/>
    </source>
</evidence>
<comment type="catalytic activity">
    <reaction evidence="16 18">
        <text>D-erythro-1-(imidazol-4-yl)glycerol 3-phosphate = 3-(imidazol-4-yl)-2-oxopropyl phosphate + H2O</text>
        <dbReference type="Rhea" id="RHEA:11040"/>
        <dbReference type="ChEBI" id="CHEBI:15377"/>
        <dbReference type="ChEBI" id="CHEBI:57766"/>
        <dbReference type="ChEBI" id="CHEBI:58278"/>
        <dbReference type="EC" id="4.2.1.19"/>
    </reaction>
</comment>
<evidence type="ECO:0000313" key="21">
    <source>
        <dbReference type="Proteomes" id="UP000198393"/>
    </source>
</evidence>
<dbReference type="PROSITE" id="PS00955">
    <property type="entry name" value="IGP_DEHYDRATASE_2"/>
    <property type="match status" value="1"/>
</dbReference>
<keyword evidence="16" id="KW-0963">Cytoplasm</keyword>
<keyword evidence="9 16" id="KW-0028">Amino-acid biosynthesis</keyword>
<dbReference type="InterPro" id="IPR005861">
    <property type="entry name" value="HisP_aminotrans"/>
</dbReference>
<dbReference type="InterPro" id="IPR020565">
    <property type="entry name" value="ImidazoleglycerP_deHydtase_CS"/>
</dbReference>
<comment type="cofactor">
    <cofactor evidence="2">
        <name>Mg(2+)</name>
        <dbReference type="ChEBI" id="CHEBI:18420"/>
    </cofactor>
</comment>
<evidence type="ECO:0000256" key="14">
    <source>
        <dbReference type="ARBA" id="ARBA00047481"/>
    </source>
</evidence>
<comment type="pathway">
    <text evidence="3 17">Amino-acid biosynthesis; L-histidine biosynthesis; L-histidine from 5-phospho-alpha-D-ribose 1-diphosphate: step 7/9.</text>
</comment>
<keyword evidence="11 17" id="KW-0663">Pyridoxal phosphate</keyword>
<evidence type="ECO:0000256" key="18">
    <source>
        <dbReference type="RuleBase" id="RU000599"/>
    </source>
</evidence>
<dbReference type="InterPro" id="IPR020568">
    <property type="entry name" value="Ribosomal_Su5_D2-typ_SF"/>
</dbReference>
<comment type="catalytic activity">
    <reaction evidence="15">
        <text>L-histidinol phosphate + H2O = L-histidinol + phosphate</text>
        <dbReference type="Rhea" id="RHEA:14465"/>
        <dbReference type="ChEBI" id="CHEBI:15377"/>
        <dbReference type="ChEBI" id="CHEBI:43474"/>
        <dbReference type="ChEBI" id="CHEBI:57699"/>
        <dbReference type="ChEBI" id="CHEBI:57980"/>
        <dbReference type="EC" id="3.1.3.15"/>
    </reaction>
</comment>
<evidence type="ECO:0000256" key="1">
    <source>
        <dbReference type="ARBA" id="ARBA00001933"/>
    </source>
</evidence>
<sequence>MFDINKITRENVKALKPYSSARDEFDGVAEVSLDANENPFGFGLNRYPDGAMSGLKAAIAKYRNVEIPRLIFGNGSDELIDLLIRAFCEPGQDKVMIFPPTFGMYKVAADVNDVEVISEPLTDNFQIDFESLQPKLLDENLKIIFICSPNNPTGNCINKDTILSITAAFSGLVVIDEAYIDFGEESLVQEDISNLFILQTFSKALGLAGARLGIGFGSSEVINVLNKIKPPYNVNTLTQEKAIDVLNRPELIKKQVTILIEEREKMEQELKGIPSVKKIYPSDANFLLVAFVDAQKTYADLMAKGIVVRDRSGQVPNTLRITIGIPTENQRLIAALKEEKYEEKGRIGRCVRATSETKIKIEVNLDDPTKTSISTGVAFFDHMLDQIARHGAIGLHVEVEGDIHIDTHHTIEDTALALGTAFNDALKDRKGIERYGFLLPMDDCLAQVAIDFGGRPWLEWDASFDATHVGEMPTEMASHFFKSFSDTARCNLNVKAEGENDHHKIESIFKAFARAIKMAVRKDDSGVLPSTKGVL</sequence>
<comment type="pathway">
    <text evidence="5">Lipid metabolism.</text>
</comment>
<evidence type="ECO:0000256" key="13">
    <source>
        <dbReference type="ARBA" id="ARBA00023239"/>
    </source>
</evidence>
<dbReference type="EC" id="2.6.1.9" evidence="17"/>
<dbReference type="AlphaFoldDB" id="A0A239J619"/>
<proteinExistence type="inferred from homology"/>
<dbReference type="Proteomes" id="UP000198393">
    <property type="component" value="Unassembled WGS sequence"/>
</dbReference>
<dbReference type="PROSITE" id="PS00954">
    <property type="entry name" value="IGP_DEHYDRATASE_1"/>
    <property type="match status" value="1"/>
</dbReference>
<evidence type="ECO:0000256" key="10">
    <source>
        <dbReference type="ARBA" id="ARBA00022679"/>
    </source>
</evidence>
<keyword evidence="13 16" id="KW-0456">Lyase</keyword>
<dbReference type="Gene3D" id="3.90.1150.10">
    <property type="entry name" value="Aspartate Aminotransferase, domain 1"/>
    <property type="match status" value="1"/>
</dbReference>
<dbReference type="HAMAP" id="MF_01023">
    <property type="entry name" value="HisC_aminotrans_2"/>
    <property type="match status" value="1"/>
</dbReference>
<dbReference type="InterPro" id="IPR004839">
    <property type="entry name" value="Aminotransferase_I/II_large"/>
</dbReference>
<evidence type="ECO:0000256" key="9">
    <source>
        <dbReference type="ARBA" id="ARBA00022605"/>
    </source>
</evidence>
<dbReference type="InterPro" id="IPR015421">
    <property type="entry name" value="PyrdxlP-dep_Trfase_major"/>
</dbReference>
<dbReference type="GO" id="GO:0004424">
    <property type="term" value="F:imidazoleglycerol-phosphate dehydratase activity"/>
    <property type="evidence" value="ECO:0007669"/>
    <property type="project" value="UniProtKB-UniRule"/>
</dbReference>
<evidence type="ECO:0000256" key="16">
    <source>
        <dbReference type="HAMAP-Rule" id="MF_00076"/>
    </source>
</evidence>
<dbReference type="EMBL" id="FZPD01000003">
    <property type="protein sequence ID" value="SNT00703.1"/>
    <property type="molecule type" value="Genomic_DNA"/>
</dbReference>
<dbReference type="InterPro" id="IPR001917">
    <property type="entry name" value="Aminotrans_II_pyridoxalP_BS"/>
</dbReference>
<gene>
    <name evidence="16" type="primary">hisB</name>
    <name evidence="17" type="synonym">hisC</name>
    <name evidence="20" type="ORF">SAMN05421640_1982</name>
</gene>
<comment type="similarity">
    <text evidence="16 18">Belongs to the imidazoleglycerol-phosphate dehydratase family.</text>
</comment>
<dbReference type="Pfam" id="PF00155">
    <property type="entry name" value="Aminotran_1_2"/>
    <property type="match status" value="1"/>
</dbReference>
<reference evidence="20 21" key="1">
    <citation type="submission" date="2017-06" db="EMBL/GenBank/DDBJ databases">
        <authorList>
            <person name="Kim H.J."/>
            <person name="Triplett B.A."/>
        </authorList>
    </citation>
    <scope>NUCLEOTIDE SEQUENCE [LARGE SCALE GENOMIC DNA]</scope>
    <source>
        <strain evidence="20 21">DSM 19307</strain>
    </source>
</reference>
<dbReference type="GO" id="GO:0004400">
    <property type="term" value="F:histidinol-phosphate transaminase activity"/>
    <property type="evidence" value="ECO:0007669"/>
    <property type="project" value="UniProtKB-UniRule"/>
</dbReference>
<dbReference type="CDD" id="cd07914">
    <property type="entry name" value="IGPD"/>
    <property type="match status" value="1"/>
</dbReference>
<dbReference type="FunFam" id="3.30.230.40:FF:000001">
    <property type="entry name" value="Imidazoleglycerol-phosphate dehydratase HisB"/>
    <property type="match status" value="1"/>
</dbReference>
<dbReference type="Gene3D" id="3.30.230.40">
    <property type="entry name" value="Imidazole glycerol phosphate dehydratase, domain 1"/>
    <property type="match status" value="2"/>
</dbReference>
<dbReference type="HAMAP" id="MF_00076">
    <property type="entry name" value="HisB"/>
    <property type="match status" value="1"/>
</dbReference>
<keyword evidence="21" id="KW-1185">Reference proteome</keyword>
<evidence type="ECO:0000256" key="15">
    <source>
        <dbReference type="ARBA" id="ARBA00049158"/>
    </source>
</evidence>
<comment type="subunit">
    <text evidence="7 17">Homodimer.</text>
</comment>
<comment type="cofactor">
    <cofactor evidence="1 17">
        <name>pyridoxal 5'-phosphate</name>
        <dbReference type="ChEBI" id="CHEBI:597326"/>
    </cofactor>
</comment>
<dbReference type="GO" id="GO:0000105">
    <property type="term" value="P:L-histidine biosynthetic process"/>
    <property type="evidence" value="ECO:0007669"/>
    <property type="project" value="UniProtKB-UniRule"/>
</dbReference>
<dbReference type="CDD" id="cd00609">
    <property type="entry name" value="AAT_like"/>
    <property type="match status" value="1"/>
</dbReference>
<dbReference type="InterPro" id="IPR015422">
    <property type="entry name" value="PyrdxlP-dep_Trfase_small"/>
</dbReference>
<evidence type="ECO:0000256" key="12">
    <source>
        <dbReference type="ARBA" id="ARBA00023102"/>
    </source>
</evidence>
<evidence type="ECO:0000256" key="8">
    <source>
        <dbReference type="ARBA" id="ARBA00022576"/>
    </source>
</evidence>
<dbReference type="SUPFAM" id="SSF53383">
    <property type="entry name" value="PLP-dependent transferases"/>
    <property type="match status" value="1"/>
</dbReference>
<dbReference type="PROSITE" id="PS00599">
    <property type="entry name" value="AA_TRANSFER_CLASS_2"/>
    <property type="match status" value="1"/>
</dbReference>
<evidence type="ECO:0000256" key="17">
    <source>
        <dbReference type="HAMAP-Rule" id="MF_01023"/>
    </source>
</evidence>
<evidence type="ECO:0000256" key="5">
    <source>
        <dbReference type="ARBA" id="ARBA00005189"/>
    </source>
</evidence>
<dbReference type="GO" id="GO:0030170">
    <property type="term" value="F:pyridoxal phosphate binding"/>
    <property type="evidence" value="ECO:0007669"/>
    <property type="project" value="InterPro"/>
</dbReference>
<dbReference type="EC" id="4.2.1.19" evidence="16"/>
<dbReference type="Gene3D" id="3.40.640.10">
    <property type="entry name" value="Type I PLP-dependent aspartate aminotransferase-like (Major domain)"/>
    <property type="match status" value="1"/>
</dbReference>
<dbReference type="NCBIfam" id="NF002111">
    <property type="entry name" value="PRK00951.2-1"/>
    <property type="match status" value="1"/>
</dbReference>